<dbReference type="PANTHER" id="PTHR23502">
    <property type="entry name" value="MAJOR FACILITATOR SUPERFAMILY"/>
    <property type="match status" value="1"/>
</dbReference>
<dbReference type="CDD" id="cd17323">
    <property type="entry name" value="MFS_Tpo1_MDR_like"/>
    <property type="match status" value="1"/>
</dbReference>
<evidence type="ECO:0000256" key="4">
    <source>
        <dbReference type="ARBA" id="ARBA00022989"/>
    </source>
</evidence>
<feature type="transmembrane region" description="Helical" evidence="6">
    <location>
        <begin position="314"/>
        <end position="334"/>
    </location>
</feature>
<evidence type="ECO:0000256" key="3">
    <source>
        <dbReference type="ARBA" id="ARBA00022692"/>
    </source>
</evidence>
<evidence type="ECO:0000256" key="1">
    <source>
        <dbReference type="ARBA" id="ARBA00004141"/>
    </source>
</evidence>
<evidence type="ECO:0000313" key="9">
    <source>
        <dbReference type="Proteomes" id="UP001056012"/>
    </source>
</evidence>
<protein>
    <submittedName>
        <fullName evidence="8">MFS general substrate transporter</fullName>
    </submittedName>
</protein>
<name>A0A9Q8ZIL1_CURCL</name>
<dbReference type="InterPro" id="IPR020846">
    <property type="entry name" value="MFS_dom"/>
</dbReference>
<evidence type="ECO:0000256" key="5">
    <source>
        <dbReference type="ARBA" id="ARBA00023136"/>
    </source>
</evidence>
<keyword evidence="5 6" id="KW-0472">Membrane</keyword>
<sequence>MKEPQISEDAEQTAAAQTQQVVAGWDGEEDPLNPLNWSPGYKWCHILLVSLLTFVISLSSSMLAPAIPQAAHDLKTPTASVESFILSAYVIGYSLGPLLVAPLSELYGRSLVYQVSSLLFAAFSVGCALSTNVGMFIAFRLLSGCAGVTPLALGASSVGDVMREDQMGKPMALWGLASLLAPVLAPVAGGYLTEAASWRWIFWVIVIAMGVLIFASPFLLRETYAPVILERKAARMRKSLNVSEQQSSMHASVATSKVAVVRSAFLRPFTMFFSSPIVLILSIYVACVYAYQYLMFSTLASIYQALYKLSAGKLGLIYLGTGIGTILAVGFIGPMSDKLAARNKQNGKDTTPEQILWPQLMGAILVPAGLFWYGWTLEAESHPVVPLVGLGVFGFGMMAVLMPVQMYLVQAYGVHSASALAATNTLRNIAGALLPLGGPELYQTLGYGWGNSLLAFISIAMIPMPAVLMRFGGKLRARDRNIIQR</sequence>
<organism evidence="8 9">
    <name type="scientific">Curvularia clavata</name>
    <dbReference type="NCBI Taxonomy" id="95742"/>
    <lineage>
        <taxon>Eukaryota</taxon>
        <taxon>Fungi</taxon>
        <taxon>Dikarya</taxon>
        <taxon>Ascomycota</taxon>
        <taxon>Pezizomycotina</taxon>
        <taxon>Dothideomycetes</taxon>
        <taxon>Pleosporomycetidae</taxon>
        <taxon>Pleosporales</taxon>
        <taxon>Pleosporineae</taxon>
        <taxon>Pleosporaceae</taxon>
        <taxon>Curvularia</taxon>
    </lineage>
</organism>
<evidence type="ECO:0000256" key="6">
    <source>
        <dbReference type="SAM" id="Phobius"/>
    </source>
</evidence>
<feature type="transmembrane region" description="Helical" evidence="6">
    <location>
        <begin position="449"/>
        <end position="471"/>
    </location>
</feature>
<dbReference type="VEuPathDB" id="FungiDB:yc1106_08067"/>
<feature type="transmembrane region" description="Helical" evidence="6">
    <location>
        <begin position="355"/>
        <end position="375"/>
    </location>
</feature>
<accession>A0A9Q8ZIL1</accession>
<feature type="transmembrane region" description="Helical" evidence="6">
    <location>
        <begin position="43"/>
        <end position="64"/>
    </location>
</feature>
<feature type="transmembrane region" description="Helical" evidence="6">
    <location>
        <begin position="111"/>
        <end position="131"/>
    </location>
</feature>
<feature type="domain" description="Major facilitator superfamily (MFS) profile" evidence="7">
    <location>
        <begin position="45"/>
        <end position="478"/>
    </location>
</feature>
<dbReference type="InterPro" id="IPR011701">
    <property type="entry name" value="MFS"/>
</dbReference>
<reference evidence="8" key="1">
    <citation type="submission" date="2021-12" db="EMBL/GenBank/DDBJ databases">
        <title>Curvularia clavata genome.</title>
        <authorList>
            <person name="Cao Y."/>
        </authorList>
    </citation>
    <scope>NUCLEOTIDE SEQUENCE</scope>
    <source>
        <strain evidence="8">Yc1106</strain>
    </source>
</reference>
<keyword evidence="3 6" id="KW-0812">Transmembrane</keyword>
<dbReference type="Pfam" id="PF07690">
    <property type="entry name" value="MFS_1"/>
    <property type="match status" value="1"/>
</dbReference>
<feature type="transmembrane region" description="Helical" evidence="6">
    <location>
        <begin position="171"/>
        <end position="192"/>
    </location>
</feature>
<dbReference type="InterPro" id="IPR036259">
    <property type="entry name" value="MFS_trans_sf"/>
</dbReference>
<dbReference type="EMBL" id="CP089279">
    <property type="protein sequence ID" value="USP80793.1"/>
    <property type="molecule type" value="Genomic_DNA"/>
</dbReference>
<dbReference type="Gene3D" id="1.20.1250.20">
    <property type="entry name" value="MFS general substrate transporter like domains"/>
    <property type="match status" value="1"/>
</dbReference>
<keyword evidence="9" id="KW-1185">Reference proteome</keyword>
<proteinExistence type="inferred from homology"/>
<comment type="subcellular location">
    <subcellularLocation>
        <location evidence="1">Membrane</location>
        <topology evidence="1">Multi-pass membrane protein</topology>
    </subcellularLocation>
</comment>
<dbReference type="GO" id="GO:0022857">
    <property type="term" value="F:transmembrane transporter activity"/>
    <property type="evidence" value="ECO:0007669"/>
    <property type="project" value="InterPro"/>
</dbReference>
<gene>
    <name evidence="8" type="ORF">yc1106_08067</name>
</gene>
<evidence type="ECO:0000259" key="7">
    <source>
        <dbReference type="PROSITE" id="PS50850"/>
    </source>
</evidence>
<dbReference type="PROSITE" id="PS50850">
    <property type="entry name" value="MFS"/>
    <property type="match status" value="1"/>
</dbReference>
<dbReference type="PANTHER" id="PTHR23502:SF68">
    <property type="entry name" value="MULTIDRUG TRANSPORTER, PUTATIVE (AFU_ORTHOLOGUE AFUA_3G01120)-RELATED"/>
    <property type="match status" value="1"/>
</dbReference>
<dbReference type="Proteomes" id="UP001056012">
    <property type="component" value="Chromosome 6"/>
</dbReference>
<dbReference type="AlphaFoldDB" id="A0A9Q8ZIL1"/>
<feature type="transmembrane region" description="Helical" evidence="6">
    <location>
        <begin position="387"/>
        <end position="409"/>
    </location>
</feature>
<feature type="transmembrane region" description="Helical" evidence="6">
    <location>
        <begin position="84"/>
        <end position="104"/>
    </location>
</feature>
<dbReference type="OrthoDB" id="5296287at2759"/>
<feature type="transmembrane region" description="Helical" evidence="6">
    <location>
        <begin position="198"/>
        <end position="220"/>
    </location>
</feature>
<feature type="transmembrane region" description="Helical" evidence="6">
    <location>
        <begin position="272"/>
        <end position="294"/>
    </location>
</feature>
<evidence type="ECO:0000256" key="2">
    <source>
        <dbReference type="ARBA" id="ARBA00008335"/>
    </source>
</evidence>
<dbReference type="FunFam" id="1.20.1250.20:FF:000011">
    <property type="entry name" value="MFS multidrug transporter, putative"/>
    <property type="match status" value="1"/>
</dbReference>
<evidence type="ECO:0000313" key="8">
    <source>
        <dbReference type="EMBL" id="USP80793.1"/>
    </source>
</evidence>
<dbReference type="SUPFAM" id="SSF103473">
    <property type="entry name" value="MFS general substrate transporter"/>
    <property type="match status" value="1"/>
</dbReference>
<comment type="similarity">
    <text evidence="2">Belongs to the major facilitator superfamily.</text>
</comment>
<keyword evidence="4 6" id="KW-1133">Transmembrane helix</keyword>
<dbReference type="GO" id="GO:0016020">
    <property type="term" value="C:membrane"/>
    <property type="evidence" value="ECO:0007669"/>
    <property type="project" value="UniProtKB-SubCell"/>
</dbReference>